<dbReference type="Proteomes" id="UP000238801">
    <property type="component" value="Unassembled WGS sequence"/>
</dbReference>
<dbReference type="SUPFAM" id="SSF51120">
    <property type="entry name" value="beta-Roll"/>
    <property type="match status" value="2"/>
</dbReference>
<dbReference type="SUPFAM" id="SSF75011">
    <property type="entry name" value="3-carboxy-cis,cis-mucoante lactonizing enzyme"/>
    <property type="match status" value="1"/>
</dbReference>
<accession>A0A2T0X1G4</accession>
<keyword evidence="6" id="KW-0843">Virulence</keyword>
<keyword evidence="10" id="KW-1185">Reference proteome</keyword>
<evidence type="ECO:0000313" key="10">
    <source>
        <dbReference type="Proteomes" id="UP000238801"/>
    </source>
</evidence>
<protein>
    <submittedName>
        <fullName evidence="9">Hemolysin type calcium-binding protein</fullName>
    </submittedName>
</protein>
<organism evidence="9 10">
    <name type="scientific">Hasllibacter halocynthiae</name>
    <dbReference type="NCBI Taxonomy" id="595589"/>
    <lineage>
        <taxon>Bacteria</taxon>
        <taxon>Pseudomonadati</taxon>
        <taxon>Pseudomonadota</taxon>
        <taxon>Alphaproteobacteria</taxon>
        <taxon>Rhodobacterales</taxon>
        <taxon>Roseobacteraceae</taxon>
        <taxon>Hasllibacter</taxon>
    </lineage>
</organism>
<gene>
    <name evidence="9" type="ORF">BCF33_1643</name>
</gene>
<dbReference type="RefSeq" id="WP_106160453.1">
    <property type="nucleotide sequence ID" value="NZ_PVTT01000002.1"/>
</dbReference>
<evidence type="ECO:0000256" key="1">
    <source>
        <dbReference type="ARBA" id="ARBA00004370"/>
    </source>
</evidence>
<sequence length="733" mass="72091">MPRFAAIAAAPTPKGLRHVSDLTLLPNGRHAAALDRETGEVRAFDLAHGLKTYGPGVAHGLDPLADLRLGTAEIDGTSYVTVSQGGRVGLMGLYGGDRLDGTAAISSVGAGTPLATGAGGTMPAFVASAAGGGIARIDASGTALGVTGRMADTEATYAADAHLAVAVGDYLVTASAHEGGITVWAGDGDGGLSAVGAVGAVQGLGIAEPTALVRAAVAGERYVILGASGSSSLSVLHIGANGAPMPTDHLIDDAASRFGSAQALAAAEVAGRAFVVAGGGDSGLTLLTLMPGGRLVTLDTVAAVEGMAIGAVTAIAMAEIDGALRVVATTQRRQLIEMTIDPGAIGQHVAGAGILRGGARDDLIEGSDGADRLEGGAGSDVLRDGAGEDVLFGGSGADTFVLAHDGATDTIRDFEAGIDRIDLSEWPLLHSAAQIDAVSFAGGLTLHARGEALVVHSHDGGVLALGDVLGTGFLDGFRILPDIGVRDVALRSGIEITGSAGRDVLEGGGKDDLLDAMAGDDRLLGRGGNDHLLGGAGRDHLEGGAGDDLLEGGAGDDRLLGGDGNDALRGGPGNDEMDGGAGDDAIAAGGPGIGLGRGGGDTLRGGAGPDLLIGGDGDDVLRGGDGADLLDGGTGADVLEGGAGDDRLLGGAGADSFVIRPGAGRDVVLDLAPEEDRIVLDPDLWGGGGMTAGEAVAAFGTQEGAHAVLRFDDDLLKICDLDLGDLSAVAELL</sequence>
<dbReference type="PRINTS" id="PR01488">
    <property type="entry name" value="RTXTOXINA"/>
</dbReference>
<dbReference type="PANTHER" id="PTHR38340:SF1">
    <property type="entry name" value="S-LAYER PROTEIN"/>
    <property type="match status" value="1"/>
</dbReference>
<dbReference type="AlphaFoldDB" id="A0A2T0X1G4"/>
<dbReference type="GO" id="GO:0016020">
    <property type="term" value="C:membrane"/>
    <property type="evidence" value="ECO:0007669"/>
    <property type="project" value="UniProtKB-SubCell"/>
</dbReference>
<dbReference type="GO" id="GO:0005615">
    <property type="term" value="C:extracellular space"/>
    <property type="evidence" value="ECO:0007669"/>
    <property type="project" value="InterPro"/>
</dbReference>
<evidence type="ECO:0000256" key="6">
    <source>
        <dbReference type="ARBA" id="ARBA00023026"/>
    </source>
</evidence>
<keyword evidence="5" id="KW-0677">Repeat</keyword>
<keyword evidence="4" id="KW-0800">Toxin</keyword>
<dbReference type="InterPro" id="IPR003995">
    <property type="entry name" value="RTX_toxin_determinant-A"/>
</dbReference>
<feature type="region of interest" description="Disordered" evidence="8">
    <location>
        <begin position="544"/>
        <end position="601"/>
    </location>
</feature>
<evidence type="ECO:0000256" key="5">
    <source>
        <dbReference type="ARBA" id="ARBA00022737"/>
    </source>
</evidence>
<name>A0A2T0X1G4_9RHOB</name>
<keyword evidence="7" id="KW-0472">Membrane</keyword>
<dbReference type="InterPro" id="IPR050557">
    <property type="entry name" value="RTX_toxin/Mannuronan_C5-epim"/>
</dbReference>
<keyword evidence="3" id="KW-0964">Secreted</keyword>
<dbReference type="PRINTS" id="PR00313">
    <property type="entry name" value="CABNDNGRPT"/>
</dbReference>
<dbReference type="InterPro" id="IPR018511">
    <property type="entry name" value="Hemolysin-typ_Ca-bd_CS"/>
</dbReference>
<evidence type="ECO:0000256" key="2">
    <source>
        <dbReference type="ARBA" id="ARBA00004613"/>
    </source>
</evidence>
<feature type="compositionally biased region" description="Gly residues" evidence="8">
    <location>
        <begin position="589"/>
        <end position="601"/>
    </location>
</feature>
<dbReference type="Gene3D" id="2.150.10.10">
    <property type="entry name" value="Serralysin-like metalloprotease, C-terminal"/>
    <property type="match status" value="4"/>
</dbReference>
<dbReference type="InterPro" id="IPR011049">
    <property type="entry name" value="Serralysin-like_metalloprot_C"/>
</dbReference>
<dbReference type="Pfam" id="PF00353">
    <property type="entry name" value="HemolysinCabind"/>
    <property type="match status" value="4"/>
</dbReference>
<evidence type="ECO:0000256" key="7">
    <source>
        <dbReference type="ARBA" id="ARBA00023136"/>
    </source>
</evidence>
<evidence type="ECO:0000313" key="9">
    <source>
        <dbReference type="EMBL" id="PRY92789.1"/>
    </source>
</evidence>
<dbReference type="OrthoDB" id="9342475at2"/>
<dbReference type="EMBL" id="PVTT01000002">
    <property type="protein sequence ID" value="PRY92789.1"/>
    <property type="molecule type" value="Genomic_DNA"/>
</dbReference>
<comment type="caution">
    <text evidence="9">The sequence shown here is derived from an EMBL/GenBank/DDBJ whole genome shotgun (WGS) entry which is preliminary data.</text>
</comment>
<dbReference type="GO" id="GO:0005509">
    <property type="term" value="F:calcium ion binding"/>
    <property type="evidence" value="ECO:0007669"/>
    <property type="project" value="InterPro"/>
</dbReference>
<evidence type="ECO:0000256" key="3">
    <source>
        <dbReference type="ARBA" id="ARBA00022525"/>
    </source>
</evidence>
<dbReference type="PANTHER" id="PTHR38340">
    <property type="entry name" value="S-LAYER PROTEIN"/>
    <property type="match status" value="1"/>
</dbReference>
<reference evidence="9 10" key="1">
    <citation type="submission" date="2018-03" db="EMBL/GenBank/DDBJ databases">
        <title>Genomic Encyclopedia of Archaeal and Bacterial Type Strains, Phase II (KMG-II): from individual species to whole genera.</title>
        <authorList>
            <person name="Goeker M."/>
        </authorList>
    </citation>
    <scope>NUCLEOTIDE SEQUENCE [LARGE SCALE GENOMIC DNA]</scope>
    <source>
        <strain evidence="9 10">DSM 29318</strain>
    </source>
</reference>
<dbReference type="InterPro" id="IPR001343">
    <property type="entry name" value="Hemolysn_Ca-bd"/>
</dbReference>
<dbReference type="PROSITE" id="PS00330">
    <property type="entry name" value="HEMOLYSIN_CALCIUM"/>
    <property type="match status" value="9"/>
</dbReference>
<comment type="subcellular location">
    <subcellularLocation>
        <location evidence="1">Membrane</location>
    </subcellularLocation>
    <subcellularLocation>
        <location evidence="2">Secreted</location>
    </subcellularLocation>
</comment>
<proteinExistence type="predicted"/>
<evidence type="ECO:0000256" key="8">
    <source>
        <dbReference type="SAM" id="MobiDB-lite"/>
    </source>
</evidence>
<dbReference type="GO" id="GO:0090729">
    <property type="term" value="F:toxin activity"/>
    <property type="evidence" value="ECO:0007669"/>
    <property type="project" value="UniProtKB-KW"/>
</dbReference>
<evidence type="ECO:0000256" key="4">
    <source>
        <dbReference type="ARBA" id="ARBA00022656"/>
    </source>
</evidence>